<protein>
    <recommendedName>
        <fullName evidence="4">serine--tRNA ligase</fullName>
        <ecNumber evidence="4">6.1.1.11</ecNumber>
    </recommendedName>
    <alternativeName>
        <fullName evidence="11">Seryl-tRNA synthetase</fullName>
    </alternativeName>
    <alternativeName>
        <fullName evidence="12">Seryl-tRNA(Ser/Sec) synthetase</fullName>
    </alternativeName>
</protein>
<evidence type="ECO:0000256" key="1">
    <source>
        <dbReference type="ARBA" id="ARBA00004496"/>
    </source>
</evidence>
<evidence type="ECO:0000256" key="14">
    <source>
        <dbReference type="ARBA" id="ARBA00048823"/>
    </source>
</evidence>
<evidence type="ECO:0000256" key="8">
    <source>
        <dbReference type="ARBA" id="ARBA00022840"/>
    </source>
</evidence>
<keyword evidence="7" id="KW-0547">Nucleotide-binding</keyword>
<dbReference type="GO" id="GO:0005737">
    <property type="term" value="C:cytoplasm"/>
    <property type="evidence" value="ECO:0007669"/>
    <property type="project" value="UniProtKB-SubCell"/>
</dbReference>
<gene>
    <name evidence="16" type="ORF">B1A_11251</name>
</gene>
<dbReference type="PANTHER" id="PTHR43697">
    <property type="entry name" value="SERYL-TRNA SYNTHETASE"/>
    <property type="match status" value="1"/>
</dbReference>
<dbReference type="InterPro" id="IPR045864">
    <property type="entry name" value="aa-tRNA-synth_II/BPL/LPL"/>
</dbReference>
<dbReference type="GO" id="GO:0004828">
    <property type="term" value="F:serine-tRNA ligase activity"/>
    <property type="evidence" value="ECO:0007669"/>
    <property type="project" value="UniProtKB-EC"/>
</dbReference>
<comment type="similarity">
    <text evidence="3">Belongs to the class-II aminoacyl-tRNA synthetase family. Type-1 seryl-tRNA synthetase subfamily.</text>
</comment>
<dbReference type="InterPro" id="IPR002317">
    <property type="entry name" value="Ser-tRNA-ligase_type_1"/>
</dbReference>
<evidence type="ECO:0000259" key="15">
    <source>
        <dbReference type="PROSITE" id="PS50862"/>
    </source>
</evidence>
<comment type="catalytic activity">
    <reaction evidence="14">
        <text>tRNA(Ser) + L-serine + ATP = L-seryl-tRNA(Ser) + AMP + diphosphate + H(+)</text>
        <dbReference type="Rhea" id="RHEA:12292"/>
        <dbReference type="Rhea" id="RHEA-COMP:9669"/>
        <dbReference type="Rhea" id="RHEA-COMP:9703"/>
        <dbReference type="ChEBI" id="CHEBI:15378"/>
        <dbReference type="ChEBI" id="CHEBI:30616"/>
        <dbReference type="ChEBI" id="CHEBI:33019"/>
        <dbReference type="ChEBI" id="CHEBI:33384"/>
        <dbReference type="ChEBI" id="CHEBI:78442"/>
        <dbReference type="ChEBI" id="CHEBI:78533"/>
        <dbReference type="ChEBI" id="CHEBI:456215"/>
        <dbReference type="EC" id="6.1.1.11"/>
    </reaction>
</comment>
<dbReference type="InterPro" id="IPR006195">
    <property type="entry name" value="aa-tRNA-synth_II"/>
</dbReference>
<feature type="domain" description="Aminoacyl-transfer RNA synthetases class-II family profile" evidence="15">
    <location>
        <begin position="5"/>
        <end position="186"/>
    </location>
</feature>
<organism evidence="16">
    <name type="scientific">mine drainage metagenome</name>
    <dbReference type="NCBI Taxonomy" id="410659"/>
    <lineage>
        <taxon>unclassified sequences</taxon>
        <taxon>metagenomes</taxon>
        <taxon>ecological metagenomes</taxon>
    </lineage>
</organism>
<dbReference type="PANTHER" id="PTHR43697:SF1">
    <property type="entry name" value="SERINE--TRNA LIGASE"/>
    <property type="match status" value="1"/>
</dbReference>
<dbReference type="AlphaFoldDB" id="T1BT11"/>
<evidence type="ECO:0000256" key="6">
    <source>
        <dbReference type="ARBA" id="ARBA00022598"/>
    </source>
</evidence>
<evidence type="ECO:0000256" key="10">
    <source>
        <dbReference type="ARBA" id="ARBA00023146"/>
    </source>
</evidence>
<dbReference type="PRINTS" id="PR00981">
    <property type="entry name" value="TRNASYNTHSER"/>
</dbReference>
<keyword evidence="9" id="KW-0648">Protein biosynthesis</keyword>
<evidence type="ECO:0000256" key="7">
    <source>
        <dbReference type="ARBA" id="ARBA00022741"/>
    </source>
</evidence>
<keyword evidence="6" id="KW-0436">Ligase</keyword>
<evidence type="ECO:0000313" key="16">
    <source>
        <dbReference type="EMBL" id="EQD57090.1"/>
    </source>
</evidence>
<dbReference type="GO" id="GO:0005524">
    <property type="term" value="F:ATP binding"/>
    <property type="evidence" value="ECO:0007669"/>
    <property type="project" value="UniProtKB-KW"/>
</dbReference>
<dbReference type="Gene3D" id="3.30.930.10">
    <property type="entry name" value="Bira Bifunctional Protein, Domain 2"/>
    <property type="match status" value="1"/>
</dbReference>
<comment type="caution">
    <text evidence="16">The sequence shown here is derived from an EMBL/GenBank/DDBJ whole genome shotgun (WGS) entry which is preliminary data.</text>
</comment>
<evidence type="ECO:0000256" key="9">
    <source>
        <dbReference type="ARBA" id="ARBA00022917"/>
    </source>
</evidence>
<evidence type="ECO:0000256" key="4">
    <source>
        <dbReference type="ARBA" id="ARBA00012840"/>
    </source>
</evidence>
<reference evidence="16" key="1">
    <citation type="submission" date="2013-08" db="EMBL/GenBank/DDBJ databases">
        <authorList>
            <person name="Mendez C."/>
            <person name="Richter M."/>
            <person name="Ferrer M."/>
            <person name="Sanchez J."/>
        </authorList>
    </citation>
    <scope>NUCLEOTIDE SEQUENCE</scope>
</reference>
<dbReference type="GO" id="GO:0006434">
    <property type="term" value="P:seryl-tRNA aminoacylation"/>
    <property type="evidence" value="ECO:0007669"/>
    <property type="project" value="InterPro"/>
</dbReference>
<sequence>VRLDDLWLSPTAEVPVTNLFRDEVLLPEDLPYKVMAYTPCFRREAGGHGVETRGIARVHQFDKVELVNFSTPEDSYAQLETLRGEAEAVLQGLDLPYRVLSLCAGDLPEKAAKCYDLELWAPGVSRWLEVSSVSNFEAYQSVRTNIRLRRVQAQKPEYLHTLNGSGVALPRLMIAILENYQGPDGR</sequence>
<evidence type="ECO:0000256" key="2">
    <source>
        <dbReference type="ARBA" id="ARBA00005045"/>
    </source>
</evidence>
<evidence type="ECO:0000256" key="5">
    <source>
        <dbReference type="ARBA" id="ARBA00022490"/>
    </source>
</evidence>
<keyword evidence="10 16" id="KW-0030">Aminoacyl-tRNA synthetase</keyword>
<dbReference type="EMBL" id="AUZX01008037">
    <property type="protein sequence ID" value="EQD57090.1"/>
    <property type="molecule type" value="Genomic_DNA"/>
</dbReference>
<dbReference type="PROSITE" id="PS50862">
    <property type="entry name" value="AA_TRNA_LIGASE_II"/>
    <property type="match status" value="1"/>
</dbReference>
<comment type="catalytic activity">
    <reaction evidence="13">
        <text>tRNA(Sec) + L-serine + ATP = L-seryl-tRNA(Sec) + AMP + diphosphate + H(+)</text>
        <dbReference type="Rhea" id="RHEA:42580"/>
        <dbReference type="Rhea" id="RHEA-COMP:9742"/>
        <dbReference type="Rhea" id="RHEA-COMP:10128"/>
        <dbReference type="ChEBI" id="CHEBI:15378"/>
        <dbReference type="ChEBI" id="CHEBI:30616"/>
        <dbReference type="ChEBI" id="CHEBI:33019"/>
        <dbReference type="ChEBI" id="CHEBI:33384"/>
        <dbReference type="ChEBI" id="CHEBI:78442"/>
        <dbReference type="ChEBI" id="CHEBI:78533"/>
        <dbReference type="ChEBI" id="CHEBI:456215"/>
        <dbReference type="EC" id="6.1.1.11"/>
    </reaction>
</comment>
<evidence type="ECO:0000256" key="12">
    <source>
        <dbReference type="ARBA" id="ARBA00033352"/>
    </source>
</evidence>
<dbReference type="EC" id="6.1.1.11" evidence="4"/>
<keyword evidence="8" id="KW-0067">ATP-binding</keyword>
<dbReference type="InterPro" id="IPR002314">
    <property type="entry name" value="aa-tRNA-synt_IIb"/>
</dbReference>
<evidence type="ECO:0000256" key="3">
    <source>
        <dbReference type="ARBA" id="ARBA00010728"/>
    </source>
</evidence>
<accession>T1BT11</accession>
<keyword evidence="5" id="KW-0963">Cytoplasm</keyword>
<comment type="pathway">
    <text evidence="2">Aminoacyl-tRNA biosynthesis; selenocysteinyl-tRNA(Sec) biosynthesis; L-seryl-tRNA(Sec) from L-serine and tRNA(Sec): step 1/1.</text>
</comment>
<reference evidence="16" key="2">
    <citation type="journal article" date="2014" name="ISME J.">
        <title>Microbial stratification in low pH oxic and suboxic macroscopic growths along an acid mine drainage.</title>
        <authorList>
            <person name="Mendez-Garcia C."/>
            <person name="Mesa V."/>
            <person name="Sprenger R.R."/>
            <person name="Richter M."/>
            <person name="Diez M.S."/>
            <person name="Solano J."/>
            <person name="Bargiela R."/>
            <person name="Golyshina O.V."/>
            <person name="Manteca A."/>
            <person name="Ramos J.L."/>
            <person name="Gallego J.R."/>
            <person name="Llorente I."/>
            <person name="Martins Dos Santos V.A."/>
            <person name="Jensen O.N."/>
            <person name="Pelaez A.I."/>
            <person name="Sanchez J."/>
            <person name="Ferrer M."/>
        </authorList>
    </citation>
    <scope>NUCLEOTIDE SEQUENCE</scope>
</reference>
<comment type="subcellular location">
    <subcellularLocation>
        <location evidence="1">Cytoplasm</location>
    </subcellularLocation>
</comment>
<dbReference type="SUPFAM" id="SSF55681">
    <property type="entry name" value="Class II aaRS and biotin synthetases"/>
    <property type="match status" value="1"/>
</dbReference>
<proteinExistence type="inferred from homology"/>
<dbReference type="Pfam" id="PF00587">
    <property type="entry name" value="tRNA-synt_2b"/>
    <property type="match status" value="1"/>
</dbReference>
<feature type="non-terminal residue" evidence="16">
    <location>
        <position position="1"/>
    </location>
</feature>
<feature type="non-terminal residue" evidence="16">
    <location>
        <position position="186"/>
    </location>
</feature>
<evidence type="ECO:0000256" key="13">
    <source>
        <dbReference type="ARBA" id="ARBA00047929"/>
    </source>
</evidence>
<evidence type="ECO:0000256" key="11">
    <source>
        <dbReference type="ARBA" id="ARBA00031113"/>
    </source>
</evidence>
<name>T1BT11_9ZZZZ</name>